<dbReference type="GO" id="GO:0006351">
    <property type="term" value="P:DNA-templated transcription"/>
    <property type="evidence" value="ECO:0007669"/>
    <property type="project" value="InterPro"/>
</dbReference>
<dbReference type="Gene3D" id="3.30.160.60">
    <property type="entry name" value="Classic Zinc Finger"/>
    <property type="match status" value="2"/>
</dbReference>
<evidence type="ECO:0000256" key="1">
    <source>
        <dbReference type="ARBA" id="ARBA00022723"/>
    </source>
</evidence>
<keyword evidence="5" id="KW-0539">Nucleus</keyword>
<dbReference type="GO" id="GO:0008270">
    <property type="term" value="F:zinc ion binding"/>
    <property type="evidence" value="ECO:0007669"/>
    <property type="project" value="UniProtKB-KW"/>
</dbReference>
<dbReference type="Pfam" id="PF04082">
    <property type="entry name" value="Fungal_trans"/>
    <property type="match status" value="1"/>
</dbReference>
<dbReference type="STRING" id="68775.A0A5C3MGG6"/>
<proteinExistence type="predicted"/>
<evidence type="ECO:0000256" key="6">
    <source>
        <dbReference type="PROSITE-ProRule" id="PRU00042"/>
    </source>
</evidence>
<feature type="compositionally biased region" description="Polar residues" evidence="7">
    <location>
        <begin position="1"/>
        <end position="11"/>
    </location>
</feature>
<dbReference type="InterPro" id="IPR007219">
    <property type="entry name" value="XnlR_reg_dom"/>
</dbReference>
<evidence type="ECO:0000256" key="4">
    <source>
        <dbReference type="ARBA" id="ARBA00023163"/>
    </source>
</evidence>
<dbReference type="PROSITE" id="PS50157">
    <property type="entry name" value="ZINC_FINGER_C2H2_2"/>
    <property type="match status" value="1"/>
</dbReference>
<evidence type="ECO:0000313" key="11">
    <source>
        <dbReference type="Proteomes" id="UP000308652"/>
    </source>
</evidence>
<keyword evidence="2" id="KW-0862">Zinc</keyword>
<dbReference type="Gene3D" id="4.10.240.10">
    <property type="entry name" value="Zn(2)-C6 fungal-type DNA-binding domain"/>
    <property type="match status" value="1"/>
</dbReference>
<keyword evidence="3" id="KW-0805">Transcription regulation</keyword>
<dbReference type="InterPro" id="IPR013087">
    <property type="entry name" value="Znf_C2H2_type"/>
</dbReference>
<name>A0A5C3MGG6_9AGAR</name>
<evidence type="ECO:0000259" key="8">
    <source>
        <dbReference type="PROSITE" id="PS50048"/>
    </source>
</evidence>
<dbReference type="EMBL" id="ML213590">
    <property type="protein sequence ID" value="TFK44484.1"/>
    <property type="molecule type" value="Genomic_DNA"/>
</dbReference>
<evidence type="ECO:0000256" key="5">
    <source>
        <dbReference type="ARBA" id="ARBA00023242"/>
    </source>
</evidence>
<dbReference type="SMART" id="SM00066">
    <property type="entry name" value="GAL4"/>
    <property type="match status" value="1"/>
</dbReference>
<dbReference type="GO" id="GO:0000981">
    <property type="term" value="F:DNA-binding transcription factor activity, RNA polymerase II-specific"/>
    <property type="evidence" value="ECO:0007669"/>
    <property type="project" value="InterPro"/>
</dbReference>
<evidence type="ECO:0000256" key="2">
    <source>
        <dbReference type="ARBA" id="ARBA00022833"/>
    </source>
</evidence>
<dbReference type="PROSITE" id="PS50048">
    <property type="entry name" value="ZN2_CY6_FUNGAL_2"/>
    <property type="match status" value="1"/>
</dbReference>
<dbReference type="PROSITE" id="PS00028">
    <property type="entry name" value="ZINC_FINGER_C2H2_1"/>
    <property type="match status" value="1"/>
</dbReference>
<dbReference type="SUPFAM" id="SSF57701">
    <property type="entry name" value="Zn2/Cys6 DNA-binding domain"/>
    <property type="match status" value="1"/>
</dbReference>
<keyword evidence="4" id="KW-0804">Transcription</keyword>
<dbReference type="SUPFAM" id="SSF57667">
    <property type="entry name" value="beta-beta-alpha zinc fingers"/>
    <property type="match status" value="1"/>
</dbReference>
<dbReference type="InterPro" id="IPR036236">
    <property type="entry name" value="Znf_C2H2_sf"/>
</dbReference>
<feature type="region of interest" description="Disordered" evidence="7">
    <location>
        <begin position="139"/>
        <end position="178"/>
    </location>
</feature>
<dbReference type="SMART" id="SM00355">
    <property type="entry name" value="ZnF_C2H2"/>
    <property type="match status" value="2"/>
</dbReference>
<dbReference type="Proteomes" id="UP000308652">
    <property type="component" value="Unassembled WGS sequence"/>
</dbReference>
<dbReference type="InterPro" id="IPR001138">
    <property type="entry name" value="Zn2Cys6_DnaBD"/>
</dbReference>
<dbReference type="CDD" id="cd12148">
    <property type="entry name" value="fungal_TF_MHR"/>
    <property type="match status" value="1"/>
</dbReference>
<dbReference type="AlphaFoldDB" id="A0A5C3MGG6"/>
<reference evidence="10 11" key="1">
    <citation type="journal article" date="2019" name="Nat. Ecol. Evol.">
        <title>Megaphylogeny resolves global patterns of mushroom evolution.</title>
        <authorList>
            <person name="Varga T."/>
            <person name="Krizsan K."/>
            <person name="Foldi C."/>
            <person name="Dima B."/>
            <person name="Sanchez-Garcia M."/>
            <person name="Sanchez-Ramirez S."/>
            <person name="Szollosi G.J."/>
            <person name="Szarkandi J.G."/>
            <person name="Papp V."/>
            <person name="Albert L."/>
            <person name="Andreopoulos W."/>
            <person name="Angelini C."/>
            <person name="Antonin V."/>
            <person name="Barry K.W."/>
            <person name="Bougher N.L."/>
            <person name="Buchanan P."/>
            <person name="Buyck B."/>
            <person name="Bense V."/>
            <person name="Catcheside P."/>
            <person name="Chovatia M."/>
            <person name="Cooper J."/>
            <person name="Damon W."/>
            <person name="Desjardin D."/>
            <person name="Finy P."/>
            <person name="Geml J."/>
            <person name="Haridas S."/>
            <person name="Hughes K."/>
            <person name="Justo A."/>
            <person name="Karasinski D."/>
            <person name="Kautmanova I."/>
            <person name="Kiss B."/>
            <person name="Kocsube S."/>
            <person name="Kotiranta H."/>
            <person name="LaButti K.M."/>
            <person name="Lechner B.E."/>
            <person name="Liimatainen K."/>
            <person name="Lipzen A."/>
            <person name="Lukacs Z."/>
            <person name="Mihaltcheva S."/>
            <person name="Morgado L.N."/>
            <person name="Niskanen T."/>
            <person name="Noordeloos M.E."/>
            <person name="Ohm R.A."/>
            <person name="Ortiz-Santana B."/>
            <person name="Ovrebo C."/>
            <person name="Racz N."/>
            <person name="Riley R."/>
            <person name="Savchenko A."/>
            <person name="Shiryaev A."/>
            <person name="Soop K."/>
            <person name="Spirin V."/>
            <person name="Szebenyi C."/>
            <person name="Tomsovsky M."/>
            <person name="Tulloss R.E."/>
            <person name="Uehling J."/>
            <person name="Grigoriev I.V."/>
            <person name="Vagvolgyi C."/>
            <person name="Papp T."/>
            <person name="Martin F.M."/>
            <person name="Miettinen O."/>
            <person name="Hibbett D.S."/>
            <person name="Nagy L.G."/>
        </authorList>
    </citation>
    <scope>NUCLEOTIDE SEQUENCE [LARGE SCALE GENOMIC DNA]</scope>
    <source>
        <strain evidence="10 11">CBS 166.37</strain>
    </source>
</reference>
<dbReference type="InterPro" id="IPR036864">
    <property type="entry name" value="Zn2-C6_fun-type_DNA-bd_sf"/>
</dbReference>
<dbReference type="PANTHER" id="PTHR47660:SF2">
    <property type="entry name" value="TRANSCRIPTION FACTOR WITH C2H2 AND ZN(2)-CYS(6) DNA BINDING DOMAIN (EUROFUNG)"/>
    <property type="match status" value="1"/>
</dbReference>
<gene>
    <name evidence="10" type="ORF">BDQ12DRAFT_594848</name>
</gene>
<feature type="domain" description="C2H2-type" evidence="9">
    <location>
        <begin position="47"/>
        <end position="74"/>
    </location>
</feature>
<protein>
    <submittedName>
        <fullName evidence="10">Fungal-specific transcription factor domain-containing protein</fullName>
    </submittedName>
</protein>
<dbReference type="GO" id="GO:0003677">
    <property type="term" value="F:DNA binding"/>
    <property type="evidence" value="ECO:0007669"/>
    <property type="project" value="InterPro"/>
</dbReference>
<feature type="region of interest" description="Disordered" evidence="7">
    <location>
        <begin position="1"/>
        <end position="38"/>
    </location>
</feature>
<feature type="compositionally biased region" description="Low complexity" evidence="7">
    <location>
        <begin position="156"/>
        <end position="178"/>
    </location>
</feature>
<evidence type="ECO:0000256" key="3">
    <source>
        <dbReference type="ARBA" id="ARBA00023015"/>
    </source>
</evidence>
<feature type="domain" description="Zn(2)-C6 fungal-type" evidence="8">
    <location>
        <begin position="108"/>
        <end position="137"/>
    </location>
</feature>
<dbReference type="PANTHER" id="PTHR47660">
    <property type="entry name" value="TRANSCRIPTION FACTOR WITH C2H2 AND ZN(2)-CYS(6) DNA BINDING DOMAIN (EUROFUNG)-RELATED-RELATED"/>
    <property type="match status" value="1"/>
</dbReference>
<accession>A0A5C3MGG6</accession>
<sequence>MDGAATSTSLLGESAFSPRSPGLRKKDGSLSKMRSHRGNIPVLPQNKLCPHCPAKFTRTTHLNRHLRTHTNERFHCCDICNSQFTRSDLLTRHKKSCNNPSGRTRRKACMSCVESKIKCDRQLPCSKCKARGIECTVAPPARRRPIPNPTTPLVQSAGSPSDASTSSPPTAFAPTPEANYSYSNETVLVKGQEDCTETPDLISSSPHPFPDPKTLFSQYDDPIAAANDFDVFSSLASDVGSNAGVPVINSHLSSAYSSDMFEPFFSGLFSQTTSSPPLVTDVTSWAGVDFRTDSSDIESRSSSSPVAPPPSTIEDTVALLTLSPDKSTDTDLHHYLNLFFSAFLLQIPIIHAPTFRGEKTSPVLLSAMQACGALYVRTRKAADFVTNTLASARDALIQDFARNPNDSLDQMQLILAVVLLQTIGLFHQQSDQRASSNIYHGMLVMMVRRTGLITKNASWDPGNLAETSLETSWHEWARNEMTKRAILWSYMHDCCQCIYFALPSSFQSSEMVLNLPCEDALWEAPSATEWFLNLQSSSKHGSSISRLTGISLPTTMAAMEQTSLLAAPIPLNAFARFVLIHCILRRLFLICVNGRPSTAFDPDNQDELDPDIHLLQFALHNWLQNWMQSSESSGVVDGGSEPSFIRNTLPFYWLGQVALLAYQEGLPPFECNSQNNFKVDVRFRLVKLWLKHIRAFLKSNDEAPTLFWDELMKLRLQSWQIEIDSDLEDHDGLLGFFSDT</sequence>
<evidence type="ECO:0000256" key="7">
    <source>
        <dbReference type="SAM" id="MobiDB-lite"/>
    </source>
</evidence>
<dbReference type="CDD" id="cd00067">
    <property type="entry name" value="GAL4"/>
    <property type="match status" value="1"/>
</dbReference>
<evidence type="ECO:0000313" key="10">
    <source>
        <dbReference type="EMBL" id="TFK44484.1"/>
    </source>
</evidence>
<evidence type="ECO:0000259" key="9">
    <source>
        <dbReference type="PROSITE" id="PS50157"/>
    </source>
</evidence>
<keyword evidence="1" id="KW-0479">Metal-binding</keyword>
<dbReference type="OrthoDB" id="1405595at2759"/>
<organism evidence="10 11">
    <name type="scientific">Crucibulum laeve</name>
    <dbReference type="NCBI Taxonomy" id="68775"/>
    <lineage>
        <taxon>Eukaryota</taxon>
        <taxon>Fungi</taxon>
        <taxon>Dikarya</taxon>
        <taxon>Basidiomycota</taxon>
        <taxon>Agaricomycotina</taxon>
        <taxon>Agaricomycetes</taxon>
        <taxon>Agaricomycetidae</taxon>
        <taxon>Agaricales</taxon>
        <taxon>Agaricineae</taxon>
        <taxon>Nidulariaceae</taxon>
        <taxon>Crucibulum</taxon>
    </lineage>
</organism>
<keyword evidence="11" id="KW-1185">Reference proteome</keyword>
<keyword evidence="6" id="KW-0863">Zinc-finger</keyword>
<dbReference type="Pfam" id="PF00172">
    <property type="entry name" value="Zn_clus"/>
    <property type="match status" value="1"/>
</dbReference>